<feature type="signal peptide" evidence="5">
    <location>
        <begin position="1"/>
        <end position="16"/>
    </location>
</feature>
<feature type="chain" id="PRO_5030910898" description="GRF-type domain-containing protein" evidence="5">
    <location>
        <begin position="17"/>
        <end position="181"/>
    </location>
</feature>
<name>A0A7R9C9T9_TIMCR</name>
<feature type="domain" description="GRF-type" evidence="6">
    <location>
        <begin position="48"/>
        <end position="91"/>
    </location>
</feature>
<dbReference type="InterPro" id="IPR010666">
    <property type="entry name" value="Znf_GRF"/>
</dbReference>
<evidence type="ECO:0000259" key="6">
    <source>
        <dbReference type="PROSITE" id="PS51999"/>
    </source>
</evidence>
<keyword evidence="1" id="KW-0479">Metal-binding</keyword>
<accession>A0A7R9C9T9</accession>
<keyword evidence="3" id="KW-0862">Zinc</keyword>
<protein>
    <recommendedName>
        <fullName evidence="6">GRF-type domain-containing protein</fullName>
    </recommendedName>
</protein>
<evidence type="ECO:0000313" key="7">
    <source>
        <dbReference type="EMBL" id="CAD7392776.1"/>
    </source>
</evidence>
<keyword evidence="5" id="KW-0732">Signal</keyword>
<dbReference type="PROSITE" id="PS51999">
    <property type="entry name" value="ZF_GRF"/>
    <property type="match status" value="2"/>
</dbReference>
<gene>
    <name evidence="7" type="ORF">TCEB3V08_LOCUS784</name>
</gene>
<evidence type="ECO:0000256" key="2">
    <source>
        <dbReference type="ARBA" id="ARBA00022771"/>
    </source>
</evidence>
<reference evidence="7" key="1">
    <citation type="submission" date="2020-11" db="EMBL/GenBank/DDBJ databases">
        <authorList>
            <person name="Tran Van P."/>
        </authorList>
    </citation>
    <scope>NUCLEOTIDE SEQUENCE</scope>
</reference>
<keyword evidence="2 4" id="KW-0863">Zinc-finger</keyword>
<sequence length="181" mass="20931">MKAMMALACLLNLSHQIHTPIGLNQFFIIEKDNPTMFASPSLPAVPLCLGHKVTCIKKQVTKASENQGRLFYVCSLPRLKQCHFFQWADLHHPLCAHKKVTVLRSVLKQNANNGRQFYCCPLPKLQQCDFFHWSDNTPTTIRRTSIKPLSADQTTHRQQYEELVLNRFQLVRQHADNYTKN</sequence>
<evidence type="ECO:0000256" key="1">
    <source>
        <dbReference type="ARBA" id="ARBA00022723"/>
    </source>
</evidence>
<proteinExistence type="predicted"/>
<dbReference type="Pfam" id="PF06839">
    <property type="entry name" value="Zn_ribbon_GRF"/>
    <property type="match status" value="2"/>
</dbReference>
<organism evidence="7">
    <name type="scientific">Timema cristinae</name>
    <name type="common">Walking stick</name>
    <dbReference type="NCBI Taxonomy" id="61476"/>
    <lineage>
        <taxon>Eukaryota</taxon>
        <taxon>Metazoa</taxon>
        <taxon>Ecdysozoa</taxon>
        <taxon>Arthropoda</taxon>
        <taxon>Hexapoda</taxon>
        <taxon>Insecta</taxon>
        <taxon>Pterygota</taxon>
        <taxon>Neoptera</taxon>
        <taxon>Polyneoptera</taxon>
        <taxon>Phasmatodea</taxon>
        <taxon>Timematodea</taxon>
        <taxon>Timematoidea</taxon>
        <taxon>Timematidae</taxon>
        <taxon>Timema</taxon>
    </lineage>
</organism>
<dbReference type="AlphaFoldDB" id="A0A7R9C9T9"/>
<feature type="domain" description="GRF-type" evidence="6">
    <location>
        <begin position="95"/>
        <end position="137"/>
    </location>
</feature>
<evidence type="ECO:0000256" key="4">
    <source>
        <dbReference type="PROSITE-ProRule" id="PRU01343"/>
    </source>
</evidence>
<dbReference type="PANTHER" id="PTHR33248">
    <property type="entry name" value="ZINC ION-BINDING PROTEIN"/>
    <property type="match status" value="1"/>
</dbReference>
<evidence type="ECO:0000256" key="3">
    <source>
        <dbReference type="ARBA" id="ARBA00022833"/>
    </source>
</evidence>
<dbReference type="EMBL" id="OC316589">
    <property type="protein sequence ID" value="CAD7392776.1"/>
    <property type="molecule type" value="Genomic_DNA"/>
</dbReference>
<dbReference type="GO" id="GO:0008270">
    <property type="term" value="F:zinc ion binding"/>
    <property type="evidence" value="ECO:0007669"/>
    <property type="project" value="UniProtKB-KW"/>
</dbReference>
<evidence type="ECO:0000256" key="5">
    <source>
        <dbReference type="SAM" id="SignalP"/>
    </source>
</evidence>